<comment type="similarity">
    <text evidence="6">Belongs to the methyltransferase superfamily. RlmKL family.</text>
</comment>
<dbReference type="Proteomes" id="UP001269375">
    <property type="component" value="Unassembled WGS sequence"/>
</dbReference>
<comment type="catalytic activity">
    <reaction evidence="6">
        <text>guanosine(2445) in 23S rRNA + S-adenosyl-L-methionine = N(2)-methylguanosine(2445) in 23S rRNA + S-adenosyl-L-homocysteine + H(+)</text>
        <dbReference type="Rhea" id="RHEA:42740"/>
        <dbReference type="Rhea" id="RHEA-COMP:10215"/>
        <dbReference type="Rhea" id="RHEA-COMP:10216"/>
        <dbReference type="ChEBI" id="CHEBI:15378"/>
        <dbReference type="ChEBI" id="CHEBI:57856"/>
        <dbReference type="ChEBI" id="CHEBI:59789"/>
        <dbReference type="ChEBI" id="CHEBI:74269"/>
        <dbReference type="ChEBI" id="CHEBI:74481"/>
        <dbReference type="EC" id="2.1.1.173"/>
    </reaction>
</comment>
<reference evidence="9 10" key="1">
    <citation type="submission" date="2023-04" db="EMBL/GenBank/DDBJ databases">
        <title>A long-awaited taxogenomic arrangement of the family Halomonadaceae.</title>
        <authorList>
            <person name="De La Haba R."/>
            <person name="Chuvochina M."/>
            <person name="Wittouck S."/>
            <person name="Arahal D.R."/>
            <person name="Sanchez-Porro C."/>
            <person name="Hugenholtz P."/>
            <person name="Ventosa A."/>
        </authorList>
    </citation>
    <scope>NUCLEOTIDE SEQUENCE [LARGE SCALE GENOMIC DNA]</scope>
    <source>
        <strain evidence="9 10">DSM 22428</strain>
    </source>
</reference>
<dbReference type="RefSeq" id="WP_251593692.1">
    <property type="nucleotide sequence ID" value="NZ_JAMLJI010000003.1"/>
</dbReference>
<keyword evidence="3 6" id="KW-0489">Methyltransferase</keyword>
<dbReference type="Pfam" id="PF22020">
    <property type="entry name" value="RlmL_1st"/>
    <property type="match status" value="1"/>
</dbReference>
<protein>
    <recommendedName>
        <fullName evidence="6">Ribosomal RNA large subunit methyltransferase K/L</fullName>
    </recommendedName>
    <domain>
        <recommendedName>
            <fullName evidence="6">23S rRNA m2G2445 methyltransferase</fullName>
            <ecNumber evidence="6">2.1.1.173</ecNumber>
        </recommendedName>
        <alternativeName>
            <fullName evidence="6">rRNA (guanine-N(2)-)-methyltransferase RlmL</fullName>
        </alternativeName>
    </domain>
    <domain>
        <recommendedName>
            <fullName evidence="6">23S rRNA m7G2069 methyltransferase</fullName>
            <ecNumber evidence="6">2.1.1.264</ecNumber>
        </recommendedName>
        <alternativeName>
            <fullName evidence="6">rRNA (guanine-N(7)-)-methyltransferase RlmK</fullName>
        </alternativeName>
    </domain>
</protein>
<dbReference type="Pfam" id="PF02926">
    <property type="entry name" value="THUMP"/>
    <property type="match status" value="1"/>
</dbReference>
<evidence type="ECO:0000256" key="5">
    <source>
        <dbReference type="ARBA" id="ARBA00022691"/>
    </source>
</evidence>
<dbReference type="Pfam" id="PF10672">
    <property type="entry name" value="Methyltrans_SAM"/>
    <property type="match status" value="1"/>
</dbReference>
<gene>
    <name evidence="9" type="primary">rlmKL</name>
    <name evidence="6" type="synonym">rlmL</name>
    <name evidence="9" type="ORF">QC825_12590</name>
</gene>
<organism evidence="9 10">
    <name type="scientific">Larsenimonas suaedae</name>
    <dbReference type="NCBI Taxonomy" id="1851019"/>
    <lineage>
        <taxon>Bacteria</taxon>
        <taxon>Pseudomonadati</taxon>
        <taxon>Pseudomonadota</taxon>
        <taxon>Gammaproteobacteria</taxon>
        <taxon>Oceanospirillales</taxon>
        <taxon>Halomonadaceae</taxon>
        <taxon>Larsenimonas</taxon>
    </lineage>
</organism>
<dbReference type="InterPro" id="IPR029063">
    <property type="entry name" value="SAM-dependent_MTases_sf"/>
</dbReference>
<dbReference type="InterPro" id="IPR053943">
    <property type="entry name" value="RlmKL-like_Mtase_CS"/>
</dbReference>
<dbReference type="CDD" id="cd11715">
    <property type="entry name" value="THUMP_AdoMetMT"/>
    <property type="match status" value="1"/>
</dbReference>
<keyword evidence="5 6" id="KW-0949">S-adenosyl-L-methionine</keyword>
<sequence length="728" mass="81637">MTSDASIDSNTYCVTCPWGLESLLSDELTALGATVERTAPAAVFAQMAQATLYKALLGSYLANRIILVLAHGDAVTGDDLTALSRQIPWENVLLPGRRIRVDFHGKSDEVRHTMFGAQKIKDGVNDRWSAHFDERLEVDPKHADSRIYAHFHRERLMIGLDMAGDSLHLRGYRLDGGQAPLKENLAAALLVRAGWPTRSEEDTLLDPLCGSGTLVIEAALMAARAAPNAFRERFGCLEWAGHDAALWTEIVTETRASTSRNLKRARFTLHGADRDPRAVEAARTNAKRAGVSHLVTFERGALAEWTPDRLEERSGWIMTNPPYGERIGDVPELIPLYETLGQLAKALGEHWQLAVFTGNPELGHRMGLKADKRYSFRNGALECKLLLCSVRPQPVQTDGAAQKAETPRLRLSEQAQMFANRLIKNRKQLSKWVRTKEIGCYRLYDADMPEFAVAVDIYGDHVHIQEYAPPKSIDAAQAERRLLDAVSAVTQVLEVAPENVHLKTRKPQKGREQYERQGKSRHSVIATEGPARFKLNLKDFLDTGLFLDHRPARRWLREHADGARVLNLFCYTATATVHAALGGARSSVSVDMSNTYLSWAEENYRLNRLDLRRHVLERADCFEWLSSARAQFDVIFMDPPTFSNSKKMAGVLDIQRDHGELIKRAMARLAPGGVLLFSNNLRRFKLDEAIERQYSVTPGGASMLDPDFKRRPNIHHVFFIRHGSSSES</sequence>
<dbReference type="EC" id="2.1.1.173" evidence="6"/>
<dbReference type="HAMAP" id="MF_01858">
    <property type="entry name" value="23SrRNA_methyltr_KL"/>
    <property type="match status" value="1"/>
</dbReference>
<keyword evidence="2 6" id="KW-0698">rRNA processing</keyword>
<dbReference type="InterPro" id="IPR004114">
    <property type="entry name" value="THUMP_dom"/>
</dbReference>
<dbReference type="InterPro" id="IPR019614">
    <property type="entry name" value="SAM-dep_methyl-trfase"/>
</dbReference>
<evidence type="ECO:0000256" key="6">
    <source>
        <dbReference type="HAMAP-Rule" id="MF_01858"/>
    </source>
</evidence>
<keyword evidence="10" id="KW-1185">Reference proteome</keyword>
<keyword evidence="7" id="KW-0694">RNA-binding</keyword>
<dbReference type="Gene3D" id="3.30.2130.30">
    <property type="match status" value="1"/>
</dbReference>
<dbReference type="NCBIfam" id="NF008748">
    <property type="entry name" value="PRK11783.1"/>
    <property type="match status" value="1"/>
</dbReference>
<proteinExistence type="inferred from homology"/>
<dbReference type="InterPro" id="IPR054170">
    <property type="entry name" value="RlmL_1st"/>
</dbReference>
<evidence type="ECO:0000313" key="10">
    <source>
        <dbReference type="Proteomes" id="UP001269375"/>
    </source>
</evidence>
<dbReference type="PROSITE" id="PS51165">
    <property type="entry name" value="THUMP"/>
    <property type="match status" value="1"/>
</dbReference>
<dbReference type="InterPro" id="IPR000241">
    <property type="entry name" value="RlmKL-like_Mtase"/>
</dbReference>
<dbReference type="CDD" id="cd02440">
    <property type="entry name" value="AdoMet_MTases"/>
    <property type="match status" value="1"/>
</dbReference>
<comment type="subcellular location">
    <subcellularLocation>
        <location evidence="6">Cytoplasm</location>
    </subcellularLocation>
</comment>
<keyword evidence="4 6" id="KW-0808">Transferase</keyword>
<dbReference type="GO" id="GO:0052915">
    <property type="term" value="F:23S rRNA (guanine(2445)-N(2))-methyltransferase activity"/>
    <property type="evidence" value="ECO:0007669"/>
    <property type="project" value="UniProtKB-EC"/>
</dbReference>
<dbReference type="PIRSF" id="PIRSF037618">
    <property type="entry name" value="RNA_Mtase_bacteria_prd"/>
    <property type="match status" value="1"/>
</dbReference>
<evidence type="ECO:0000259" key="8">
    <source>
        <dbReference type="PROSITE" id="PS51165"/>
    </source>
</evidence>
<dbReference type="PANTHER" id="PTHR47313:SF1">
    <property type="entry name" value="RIBOSOMAL RNA LARGE SUBUNIT METHYLTRANSFERASE K_L"/>
    <property type="match status" value="1"/>
</dbReference>
<evidence type="ECO:0000256" key="3">
    <source>
        <dbReference type="ARBA" id="ARBA00022603"/>
    </source>
</evidence>
<comment type="catalytic activity">
    <reaction evidence="6">
        <text>guanosine(2069) in 23S rRNA + S-adenosyl-L-methionine = N(2)-methylguanosine(2069) in 23S rRNA + S-adenosyl-L-homocysteine + H(+)</text>
        <dbReference type="Rhea" id="RHEA:43772"/>
        <dbReference type="Rhea" id="RHEA-COMP:10688"/>
        <dbReference type="Rhea" id="RHEA-COMP:10689"/>
        <dbReference type="ChEBI" id="CHEBI:15378"/>
        <dbReference type="ChEBI" id="CHEBI:57856"/>
        <dbReference type="ChEBI" id="CHEBI:59789"/>
        <dbReference type="ChEBI" id="CHEBI:74269"/>
        <dbReference type="ChEBI" id="CHEBI:74481"/>
        <dbReference type="EC" id="2.1.1.264"/>
    </reaction>
</comment>
<dbReference type="InterPro" id="IPR017244">
    <property type="entry name" value="23SrRNA_methyltr_KL"/>
</dbReference>
<name>A0ABU1GXY4_9GAMM</name>
<dbReference type="SMART" id="SM00981">
    <property type="entry name" value="THUMP"/>
    <property type="match status" value="1"/>
</dbReference>
<dbReference type="EMBL" id="JARWAO010000007">
    <property type="protein sequence ID" value="MDR5896906.1"/>
    <property type="molecule type" value="Genomic_DNA"/>
</dbReference>
<dbReference type="Gene3D" id="3.40.50.150">
    <property type="entry name" value="Vaccinia Virus protein VP39"/>
    <property type="match status" value="2"/>
</dbReference>
<evidence type="ECO:0000256" key="1">
    <source>
        <dbReference type="ARBA" id="ARBA00022490"/>
    </source>
</evidence>
<accession>A0ABU1GXY4</accession>
<feature type="domain" description="THUMP" evidence="8">
    <location>
        <begin position="51"/>
        <end position="162"/>
    </location>
</feature>
<evidence type="ECO:0000256" key="2">
    <source>
        <dbReference type="ARBA" id="ARBA00022552"/>
    </source>
</evidence>
<keyword evidence="1 6" id="KW-0963">Cytoplasm</keyword>
<dbReference type="Pfam" id="PF01170">
    <property type="entry name" value="UPF0020"/>
    <property type="match status" value="1"/>
</dbReference>
<dbReference type="PANTHER" id="PTHR47313">
    <property type="entry name" value="RIBOSOMAL RNA LARGE SUBUNIT METHYLTRANSFERASE K/L"/>
    <property type="match status" value="1"/>
</dbReference>
<dbReference type="EC" id="2.1.1.264" evidence="6"/>
<dbReference type="Gene3D" id="3.30.750.80">
    <property type="entry name" value="RNA methyltransferase domain (HRMD) like"/>
    <property type="match status" value="1"/>
</dbReference>
<dbReference type="SUPFAM" id="SSF53335">
    <property type="entry name" value="S-adenosyl-L-methionine-dependent methyltransferases"/>
    <property type="match status" value="2"/>
</dbReference>
<dbReference type="PROSITE" id="PS01261">
    <property type="entry name" value="UPF0020"/>
    <property type="match status" value="1"/>
</dbReference>
<evidence type="ECO:0000313" key="9">
    <source>
        <dbReference type="EMBL" id="MDR5896906.1"/>
    </source>
</evidence>
<comment type="caution">
    <text evidence="9">The sequence shown here is derived from an EMBL/GenBank/DDBJ whole genome shotgun (WGS) entry which is preliminary data.</text>
</comment>
<comment type="function">
    <text evidence="6">Specifically methylates the guanine in position 2445 (m2G2445) and the guanine in position 2069 (m7G2069) of 23S rRNA.</text>
</comment>
<evidence type="ECO:0000256" key="7">
    <source>
        <dbReference type="PROSITE-ProRule" id="PRU00529"/>
    </source>
</evidence>
<evidence type="ECO:0000256" key="4">
    <source>
        <dbReference type="ARBA" id="ARBA00022679"/>
    </source>
</evidence>